<accession>A0ABX0IPU1</accession>
<reference evidence="1 2" key="2">
    <citation type="submission" date="2019-05" db="EMBL/GenBank/DDBJ databases">
        <authorList>
            <person name="Lianzixin W."/>
        </authorList>
    </citation>
    <scope>NUCLEOTIDE SEQUENCE [LARGE SCALE GENOMIC DNA]</scope>
    <source>
        <strain evidence="1 2">EC11</strain>
    </source>
</reference>
<evidence type="ECO:0000313" key="1">
    <source>
        <dbReference type="EMBL" id="NHN25844.1"/>
    </source>
</evidence>
<gene>
    <name evidence="1" type="ORF">FIA58_009175</name>
</gene>
<dbReference type="EMBL" id="VEVQ02000005">
    <property type="protein sequence ID" value="NHN25844.1"/>
    <property type="molecule type" value="Genomic_DNA"/>
</dbReference>
<proteinExistence type="predicted"/>
<reference evidence="2" key="1">
    <citation type="submission" date="2019-05" db="EMBL/GenBank/DDBJ databases">
        <title>Flavobacterium profundi sp. nov., isolated from a deep-sea seamount.</title>
        <authorList>
            <person name="Zhang D.-C."/>
        </authorList>
    </citation>
    <scope>NUCLEOTIDE SEQUENCE [LARGE SCALE GENOMIC DNA]</scope>
    <source>
        <strain evidence="2">EC11</strain>
    </source>
</reference>
<dbReference type="RefSeq" id="WP_140962183.1">
    <property type="nucleotide sequence ID" value="NZ_VEVQ02000005.1"/>
</dbReference>
<organism evidence="1 2">
    <name type="scientific">Flavobacterium jejuense</name>
    <dbReference type="NCBI Taxonomy" id="1544455"/>
    <lineage>
        <taxon>Bacteria</taxon>
        <taxon>Pseudomonadati</taxon>
        <taxon>Bacteroidota</taxon>
        <taxon>Flavobacteriia</taxon>
        <taxon>Flavobacteriales</taxon>
        <taxon>Flavobacteriaceae</taxon>
        <taxon>Flavobacterium</taxon>
    </lineage>
</organism>
<keyword evidence="2" id="KW-1185">Reference proteome</keyword>
<protein>
    <submittedName>
        <fullName evidence="1">Uncharacterized protein</fullName>
    </submittedName>
</protein>
<dbReference type="Proteomes" id="UP000817854">
    <property type="component" value="Unassembled WGS sequence"/>
</dbReference>
<evidence type="ECO:0000313" key="2">
    <source>
        <dbReference type="Proteomes" id="UP000817854"/>
    </source>
</evidence>
<sequence length="652" mass="78195">MLDTVTFLLHNVNLDKIDLNAHRGRKYVNEFNRLLYERLLDYENKYISRTRKFINEGVVEDIDDDYFKRKSITNYGIVKKRQGAIVESYDKKDFFFFPVHGNITTASSDSSCKFSVNENTDTLKFELSIPKYFYGHNIAQFVPNIESERYRKNPFFIREFEGQLKDLRIRLVEFISTFFQDLSVLLGIQNFNLFRLEDVEVKRLDLCYNQFFASKEMAIDYLLAQKKIYHSRVKKNTVIKQDYDTSFAFRHSTDGFYFKIYHKGAEFMHADFKKIQAINKDKFDSNSKLLLPAKMIFRAHFEKIYEQKQGKVEDCIFDFYNTYVLTNEHQQFIKEFESLLVFKTSSLVQEANKILRYEMSFTNTYLSTLYKREVFRKNCPDWKFLKKSYNLVGRYNMHLQRNKERARQFKVINNITKDMFQEYKIIDKSLHKKHEFFLFTDAKLKKHEQSLGFMDLMEFKLNWSKANIVESKEASFSDDLFKLIFKRFKEEIDFFQIKEVEQTNTTIELIEKYNIEAERKAKNYIKAFGKTAYQKLTATKKRNMNMSKIQTSRLKIVLDKFNEGKAFDLIVHELALKETAIKTLKKDLEKFNIFKNTVKTTYSFRNVRTDFAKYYENFLIDRTYASKLFHNPKLISFDALRKENHFSLNTLY</sequence>
<name>A0ABX0IPU1_9FLAO</name>
<reference evidence="1 2" key="3">
    <citation type="submission" date="2020-02" db="EMBL/GenBank/DDBJ databases">
        <title>Flavobacterium profundi sp. nov., isolated from a deep-sea seamount.</title>
        <authorList>
            <person name="Zhang D.-C."/>
        </authorList>
    </citation>
    <scope>NUCLEOTIDE SEQUENCE [LARGE SCALE GENOMIC DNA]</scope>
    <source>
        <strain evidence="1 2">EC11</strain>
    </source>
</reference>
<comment type="caution">
    <text evidence="1">The sequence shown here is derived from an EMBL/GenBank/DDBJ whole genome shotgun (WGS) entry which is preliminary data.</text>
</comment>